<dbReference type="Proteomes" id="UP000007148">
    <property type="component" value="Unassembled WGS sequence"/>
</dbReference>
<name>G4TGK0_SERID</name>
<dbReference type="EMBL" id="CAFZ01000083">
    <property type="protein sequence ID" value="CCA70443.1"/>
    <property type="molecule type" value="Genomic_DNA"/>
</dbReference>
<dbReference type="AlphaFoldDB" id="G4TGK0"/>
<comment type="caution">
    <text evidence="1">The sequence shown here is derived from an EMBL/GenBank/DDBJ whole genome shotgun (WGS) entry which is preliminary data.</text>
</comment>
<keyword evidence="2" id="KW-1185">Reference proteome</keyword>
<reference evidence="1 2" key="1">
    <citation type="journal article" date="2011" name="PLoS Pathog.">
        <title>Endophytic Life Strategies Decoded by Genome and Transcriptome Analyses of the Mutualistic Root Symbiont Piriformospora indica.</title>
        <authorList>
            <person name="Zuccaro A."/>
            <person name="Lahrmann U."/>
            <person name="Guldener U."/>
            <person name="Langen G."/>
            <person name="Pfiffi S."/>
            <person name="Biedenkopf D."/>
            <person name="Wong P."/>
            <person name="Samans B."/>
            <person name="Grimm C."/>
            <person name="Basiewicz M."/>
            <person name="Murat C."/>
            <person name="Martin F."/>
            <person name="Kogel K.H."/>
        </authorList>
    </citation>
    <scope>NUCLEOTIDE SEQUENCE [LARGE SCALE GENOMIC DNA]</scope>
    <source>
        <strain evidence="1 2">DSM 11827</strain>
    </source>
</reference>
<dbReference type="InParanoid" id="G4TGK0"/>
<gene>
    <name evidence="1" type="ORF">PIIN_04381</name>
</gene>
<dbReference type="HOGENOM" id="CLU_2886671_0_0_1"/>
<evidence type="ECO:0000313" key="2">
    <source>
        <dbReference type="Proteomes" id="UP000007148"/>
    </source>
</evidence>
<accession>G4TGK0</accession>
<evidence type="ECO:0000313" key="1">
    <source>
        <dbReference type="EMBL" id="CCA70443.1"/>
    </source>
</evidence>
<proteinExistence type="predicted"/>
<protein>
    <submittedName>
        <fullName evidence="1">Uncharacterized protein</fullName>
    </submittedName>
</protein>
<sequence length="63" mass="7126">MCRQMTRPRFLPFSTALNAIAGYRQRIHDTAIRAGVNDIMDPMTKERAEKHPASVLIASDRAK</sequence>
<organism evidence="1 2">
    <name type="scientific">Serendipita indica (strain DSM 11827)</name>
    <name type="common">Root endophyte fungus</name>
    <name type="synonym">Piriformospora indica</name>
    <dbReference type="NCBI Taxonomy" id="1109443"/>
    <lineage>
        <taxon>Eukaryota</taxon>
        <taxon>Fungi</taxon>
        <taxon>Dikarya</taxon>
        <taxon>Basidiomycota</taxon>
        <taxon>Agaricomycotina</taxon>
        <taxon>Agaricomycetes</taxon>
        <taxon>Sebacinales</taxon>
        <taxon>Serendipitaceae</taxon>
        <taxon>Serendipita</taxon>
    </lineage>
</organism>